<dbReference type="UniPathway" id="UPA00219"/>
<dbReference type="GO" id="GO:0071555">
    <property type="term" value="P:cell wall organization"/>
    <property type="evidence" value="ECO:0007669"/>
    <property type="project" value="UniProtKB-UniRule"/>
</dbReference>
<dbReference type="InterPro" id="IPR005490">
    <property type="entry name" value="LD_TPept_cat_dom"/>
</dbReference>
<feature type="domain" description="L,D-TPase catalytic" evidence="8">
    <location>
        <begin position="33"/>
        <end position="168"/>
    </location>
</feature>
<gene>
    <name evidence="9" type="ORF">C7443_10666</name>
</gene>
<dbReference type="PANTHER" id="PTHR36699:SF1">
    <property type="entry name" value="L,D-TRANSPEPTIDASE YAFK-RELATED"/>
    <property type="match status" value="1"/>
</dbReference>
<dbReference type="GO" id="GO:0009252">
    <property type="term" value="P:peptidoglycan biosynthetic process"/>
    <property type="evidence" value="ECO:0007669"/>
    <property type="project" value="UniProtKB-UniPathway"/>
</dbReference>
<proteinExistence type="inferred from homology"/>
<dbReference type="GO" id="GO:0016740">
    <property type="term" value="F:transferase activity"/>
    <property type="evidence" value="ECO:0007669"/>
    <property type="project" value="UniProtKB-KW"/>
</dbReference>
<dbReference type="CDD" id="cd16913">
    <property type="entry name" value="YkuD_like"/>
    <property type="match status" value="1"/>
</dbReference>
<dbReference type="Proteomes" id="UP000246569">
    <property type="component" value="Unassembled WGS sequence"/>
</dbReference>
<feature type="active site" description="Nucleophile" evidence="7">
    <location>
        <position position="144"/>
    </location>
</feature>
<dbReference type="EMBL" id="QGTJ01000006">
    <property type="protein sequence ID" value="PWV61052.1"/>
    <property type="molecule type" value="Genomic_DNA"/>
</dbReference>
<evidence type="ECO:0000256" key="3">
    <source>
        <dbReference type="ARBA" id="ARBA00022679"/>
    </source>
</evidence>
<dbReference type="Pfam" id="PF03734">
    <property type="entry name" value="YkuD"/>
    <property type="match status" value="1"/>
</dbReference>
<evidence type="ECO:0000256" key="2">
    <source>
        <dbReference type="ARBA" id="ARBA00005992"/>
    </source>
</evidence>
<dbReference type="PROSITE" id="PS52029">
    <property type="entry name" value="LD_TPASE"/>
    <property type="match status" value="1"/>
</dbReference>
<evidence type="ECO:0000313" key="9">
    <source>
        <dbReference type="EMBL" id="PWV61052.1"/>
    </source>
</evidence>
<keyword evidence="3" id="KW-0808">Transferase</keyword>
<dbReference type="SUPFAM" id="SSF141523">
    <property type="entry name" value="L,D-transpeptidase catalytic domain-like"/>
    <property type="match status" value="1"/>
</dbReference>
<evidence type="ECO:0000313" key="10">
    <source>
        <dbReference type="Proteomes" id="UP000246569"/>
    </source>
</evidence>
<sequence>MLAVLLAACSPLQSSSTRTPTIVDAPVSPGRADAILVEKGQRRLSLLQGGRVLKSYKVSLGRNPVGDKLEEGDGRTPEGDYFIDWRKPNSAYYKALHVSYPHRSDYYDAREAGRSPGGAIMIHGLPNKRPNATWMRNIDWTEGCIAVTNTEMDEIWRSVRDGTPIRIVP</sequence>
<evidence type="ECO:0000256" key="6">
    <source>
        <dbReference type="ARBA" id="ARBA00023316"/>
    </source>
</evidence>
<evidence type="ECO:0000256" key="4">
    <source>
        <dbReference type="ARBA" id="ARBA00022960"/>
    </source>
</evidence>
<keyword evidence="10" id="KW-1185">Reference proteome</keyword>
<feature type="active site" description="Proton donor/acceptor" evidence="7">
    <location>
        <position position="123"/>
    </location>
</feature>
<dbReference type="GO" id="GO:0008360">
    <property type="term" value="P:regulation of cell shape"/>
    <property type="evidence" value="ECO:0007669"/>
    <property type="project" value="UniProtKB-UniRule"/>
</dbReference>
<dbReference type="InterPro" id="IPR038063">
    <property type="entry name" value="Transpep_catalytic_dom"/>
</dbReference>
<dbReference type="Gene3D" id="2.40.440.10">
    <property type="entry name" value="L,D-transpeptidase catalytic domain-like"/>
    <property type="match status" value="1"/>
</dbReference>
<evidence type="ECO:0000259" key="8">
    <source>
        <dbReference type="PROSITE" id="PS52029"/>
    </source>
</evidence>
<comment type="similarity">
    <text evidence="2">Belongs to the YkuD family.</text>
</comment>
<name>A0A317MZ30_9GAMM</name>
<comment type="caution">
    <text evidence="9">The sequence shown here is derived from an EMBL/GenBank/DDBJ whole genome shotgun (WGS) entry which is preliminary data.</text>
</comment>
<accession>A0A317MZ30</accession>
<organism evidence="9 10">
    <name type="scientific">Plasticicumulans acidivorans</name>
    <dbReference type="NCBI Taxonomy" id="886464"/>
    <lineage>
        <taxon>Bacteria</taxon>
        <taxon>Pseudomonadati</taxon>
        <taxon>Pseudomonadota</taxon>
        <taxon>Gammaproteobacteria</taxon>
        <taxon>Candidatus Competibacteraceae</taxon>
        <taxon>Plasticicumulans</taxon>
    </lineage>
</organism>
<evidence type="ECO:0000256" key="5">
    <source>
        <dbReference type="ARBA" id="ARBA00022984"/>
    </source>
</evidence>
<evidence type="ECO:0000256" key="1">
    <source>
        <dbReference type="ARBA" id="ARBA00004752"/>
    </source>
</evidence>
<comment type="pathway">
    <text evidence="1 7">Cell wall biogenesis; peptidoglycan biosynthesis.</text>
</comment>
<dbReference type="PANTHER" id="PTHR36699">
    <property type="entry name" value="LD-TRANSPEPTIDASE"/>
    <property type="match status" value="1"/>
</dbReference>
<keyword evidence="4 7" id="KW-0133">Cell shape</keyword>
<keyword evidence="5 7" id="KW-0573">Peptidoglycan synthesis</keyword>
<evidence type="ECO:0000256" key="7">
    <source>
        <dbReference type="PROSITE-ProRule" id="PRU01373"/>
    </source>
</evidence>
<protein>
    <submittedName>
        <fullName evidence="9">L,D-transpeptidase-like protein</fullName>
    </submittedName>
</protein>
<reference evidence="9 10" key="1">
    <citation type="submission" date="2018-05" db="EMBL/GenBank/DDBJ databases">
        <title>Genomic Encyclopedia of Type Strains, Phase IV (KMG-IV): sequencing the most valuable type-strain genomes for metagenomic binning, comparative biology and taxonomic classification.</title>
        <authorList>
            <person name="Goeker M."/>
        </authorList>
    </citation>
    <scope>NUCLEOTIDE SEQUENCE [LARGE SCALE GENOMIC DNA]</scope>
    <source>
        <strain evidence="9 10">DSM 23606</strain>
    </source>
</reference>
<dbReference type="AlphaFoldDB" id="A0A317MZ30"/>
<dbReference type="GO" id="GO:0004180">
    <property type="term" value="F:carboxypeptidase activity"/>
    <property type="evidence" value="ECO:0007669"/>
    <property type="project" value="UniProtKB-ARBA"/>
</dbReference>
<keyword evidence="6 7" id="KW-0961">Cell wall biogenesis/degradation</keyword>